<proteinExistence type="predicted"/>
<sequence length="199" mass="21277">MNIPSLSACCALLLAAATCPALAAPATRQSAEEPKGSFSFTRDFAQAKTYGQGPHRYRMILRHPQNGTPLANQDYALSHSSVDLSFVAEPKKVFQGTTDAQGRTAVFAFGKPVPAAGWNLRPRTGSGPLGEQMVVRDDEGPMKDFHYALLVCEGDTPYIYRGITDASGQTAYVATVKPANITLYADGDQPMGSNACTEE</sequence>
<keyword evidence="1" id="KW-0732">Signal</keyword>
<dbReference type="Proteomes" id="UP000003019">
    <property type="component" value="Unassembled WGS sequence"/>
</dbReference>
<feature type="chain" id="PRO_5003462554" description="Secreted protein" evidence="1">
    <location>
        <begin position="24"/>
        <end position="199"/>
    </location>
</feature>
<reference evidence="2 3" key="1">
    <citation type="submission" date="2011-05" db="EMBL/GenBank/DDBJ databases">
        <authorList>
            <person name="Muzny D."/>
            <person name="Qin X."/>
            <person name="Deng J."/>
            <person name="Jiang H."/>
            <person name="Liu Y."/>
            <person name="Qu J."/>
            <person name="Song X.-Z."/>
            <person name="Zhang L."/>
            <person name="Thornton R."/>
            <person name="Coyle M."/>
            <person name="Francisco L."/>
            <person name="Jackson L."/>
            <person name="Javaid M."/>
            <person name="Korchina V."/>
            <person name="Kovar C."/>
            <person name="Mata R."/>
            <person name="Mathew T."/>
            <person name="Ngo R."/>
            <person name="Nguyen L."/>
            <person name="Nguyen N."/>
            <person name="Okwuonu G."/>
            <person name="Ongeri F."/>
            <person name="Pham C."/>
            <person name="Simmons D."/>
            <person name="Wilczek-Boney K."/>
            <person name="Hale W."/>
            <person name="Jakkamsetti A."/>
            <person name="Pham P."/>
            <person name="Ruth R."/>
            <person name="San Lucas F."/>
            <person name="Warren J."/>
            <person name="Zhang J."/>
            <person name="Zhao Z."/>
            <person name="Zhou C."/>
            <person name="Zhu D."/>
            <person name="Lee S."/>
            <person name="Bess C."/>
            <person name="Blankenburg K."/>
            <person name="Forbes L."/>
            <person name="Fu Q."/>
            <person name="Gubbala S."/>
            <person name="Hirani K."/>
            <person name="Jayaseelan J.C."/>
            <person name="Lara F."/>
            <person name="Munidasa M."/>
            <person name="Palculict T."/>
            <person name="Patil S."/>
            <person name="Pu L.-L."/>
            <person name="Saada N."/>
            <person name="Tang L."/>
            <person name="Weissenberger G."/>
            <person name="Zhu Y."/>
            <person name="Hemphill L."/>
            <person name="Shang Y."/>
            <person name="Youmans B."/>
            <person name="Ayvaz T."/>
            <person name="Ross M."/>
            <person name="Santibanez J."/>
            <person name="Aqrawi P."/>
            <person name="Gross S."/>
            <person name="Joshi V."/>
            <person name="Fowler G."/>
            <person name="Nazareth L."/>
            <person name="Reid J."/>
            <person name="Worley K."/>
            <person name="Petrosino J."/>
            <person name="Highlander S."/>
            <person name="Gibbs R."/>
        </authorList>
    </citation>
    <scope>NUCLEOTIDE SEQUENCE [LARGE SCALE GENOMIC DNA]</scope>
    <source>
        <strain evidence="2 3">871</strain>
    </source>
</reference>
<dbReference type="STRING" id="1032488.HMPREF9371_1150"/>
<evidence type="ECO:0000313" key="3">
    <source>
        <dbReference type="Proteomes" id="UP000003019"/>
    </source>
</evidence>
<evidence type="ECO:0008006" key="4">
    <source>
        <dbReference type="Google" id="ProtNLM"/>
    </source>
</evidence>
<keyword evidence="3" id="KW-1185">Reference proteome</keyword>
<comment type="caution">
    <text evidence="2">The sequence shown here is derived from an EMBL/GenBank/DDBJ whole genome shotgun (WGS) entry which is preliminary data.</text>
</comment>
<dbReference type="RefSeq" id="WP_009118843.1">
    <property type="nucleotide sequence ID" value="NZ_JH164926.1"/>
</dbReference>
<protein>
    <recommendedName>
        <fullName evidence="4">Secreted protein</fullName>
    </recommendedName>
</protein>
<dbReference type="OrthoDB" id="8606308at2"/>
<organism evidence="2 3">
    <name type="scientific">Neisseria shayeganii 871</name>
    <dbReference type="NCBI Taxonomy" id="1032488"/>
    <lineage>
        <taxon>Bacteria</taxon>
        <taxon>Pseudomonadati</taxon>
        <taxon>Pseudomonadota</taxon>
        <taxon>Betaproteobacteria</taxon>
        <taxon>Neisseriales</taxon>
        <taxon>Neisseriaceae</taxon>
        <taxon>Neisseria</taxon>
    </lineage>
</organism>
<name>G4CHR1_9NEIS</name>
<dbReference type="PATRIC" id="fig|1032488.3.peg.1079"/>
<dbReference type="HOGENOM" id="CLU_1394039_0_0_4"/>
<dbReference type="EMBL" id="AGAY01000043">
    <property type="protein sequence ID" value="EGY52640.1"/>
    <property type="molecule type" value="Genomic_DNA"/>
</dbReference>
<accession>G4CHR1</accession>
<gene>
    <name evidence="2" type="ORF">HMPREF9371_1150</name>
</gene>
<feature type="signal peptide" evidence="1">
    <location>
        <begin position="1"/>
        <end position="23"/>
    </location>
</feature>
<evidence type="ECO:0000313" key="2">
    <source>
        <dbReference type="EMBL" id="EGY52640.1"/>
    </source>
</evidence>
<evidence type="ECO:0000256" key="1">
    <source>
        <dbReference type="SAM" id="SignalP"/>
    </source>
</evidence>
<dbReference type="AlphaFoldDB" id="G4CHR1"/>